<keyword evidence="4 7" id="KW-0663">Pyridoxal phosphate</keyword>
<evidence type="ECO:0000256" key="7">
    <source>
        <dbReference type="PIRSR" id="PIRSR000390-2"/>
    </source>
</evidence>
<organism evidence="9 10">
    <name type="scientific">Evansella caseinilytica</name>
    <dbReference type="NCBI Taxonomy" id="1503961"/>
    <lineage>
        <taxon>Bacteria</taxon>
        <taxon>Bacillati</taxon>
        <taxon>Bacillota</taxon>
        <taxon>Bacilli</taxon>
        <taxon>Bacillales</taxon>
        <taxon>Bacillaceae</taxon>
        <taxon>Evansella</taxon>
    </lineage>
</organism>
<dbReference type="InterPro" id="IPR000653">
    <property type="entry name" value="DegT/StrS_aminotransferase"/>
</dbReference>
<dbReference type="PANTHER" id="PTHR30244">
    <property type="entry name" value="TRANSAMINASE"/>
    <property type="match status" value="1"/>
</dbReference>
<accession>A0A1H3HQP5</accession>
<dbReference type="NCBIfam" id="TIGR04181">
    <property type="entry name" value="NHT_00031"/>
    <property type="match status" value="1"/>
</dbReference>
<keyword evidence="2" id="KW-0032">Aminotransferase</keyword>
<dbReference type="Gene3D" id="3.90.1150.10">
    <property type="entry name" value="Aspartate Aminotransferase, domain 1"/>
    <property type="match status" value="1"/>
</dbReference>
<dbReference type="GO" id="GO:0008483">
    <property type="term" value="F:transaminase activity"/>
    <property type="evidence" value="ECO:0007669"/>
    <property type="project" value="UniProtKB-KW"/>
</dbReference>
<dbReference type="EMBL" id="FNPI01000001">
    <property type="protein sequence ID" value="SDY17846.1"/>
    <property type="molecule type" value="Genomic_DNA"/>
</dbReference>
<dbReference type="Pfam" id="PF01041">
    <property type="entry name" value="DegT_DnrJ_EryC1"/>
    <property type="match status" value="1"/>
</dbReference>
<reference evidence="10" key="1">
    <citation type="submission" date="2016-10" db="EMBL/GenBank/DDBJ databases">
        <authorList>
            <person name="Varghese N."/>
            <person name="Submissions S."/>
        </authorList>
    </citation>
    <scope>NUCLEOTIDE SEQUENCE [LARGE SCALE GENOMIC DNA]</scope>
    <source>
        <strain evidence="10">SP</strain>
    </source>
</reference>
<keyword evidence="10" id="KW-1185">Reference proteome</keyword>
<evidence type="ECO:0000256" key="3">
    <source>
        <dbReference type="ARBA" id="ARBA00022679"/>
    </source>
</evidence>
<evidence type="ECO:0000256" key="8">
    <source>
        <dbReference type="RuleBase" id="RU004508"/>
    </source>
</evidence>
<evidence type="ECO:0000256" key="6">
    <source>
        <dbReference type="PIRSR" id="PIRSR000390-1"/>
    </source>
</evidence>
<evidence type="ECO:0000256" key="4">
    <source>
        <dbReference type="ARBA" id="ARBA00022898"/>
    </source>
</evidence>
<comment type="similarity">
    <text evidence="5 8">Belongs to the DegT/DnrJ/EryC1 family.</text>
</comment>
<gene>
    <name evidence="9" type="ORF">SAMN05421736_101585</name>
</gene>
<dbReference type="Gene3D" id="3.40.640.10">
    <property type="entry name" value="Type I PLP-dependent aspartate aminotransferase-like (Major domain)"/>
    <property type="match status" value="1"/>
</dbReference>
<dbReference type="PANTHER" id="PTHR30244:SF30">
    <property type="entry name" value="BLR5990 PROTEIN"/>
    <property type="match status" value="1"/>
</dbReference>
<comment type="cofactor">
    <cofactor evidence="1">
        <name>pyridoxal 5'-phosphate</name>
        <dbReference type="ChEBI" id="CHEBI:597326"/>
    </cofactor>
</comment>
<dbReference type="PIRSF" id="PIRSF000390">
    <property type="entry name" value="PLP_StrS"/>
    <property type="match status" value="1"/>
</dbReference>
<protein>
    <submittedName>
        <fullName evidence="9">Perosamine synthetase</fullName>
    </submittedName>
</protein>
<dbReference type="STRING" id="1503961.SAMN05421736_101585"/>
<dbReference type="AlphaFoldDB" id="A0A1H3HQP5"/>
<dbReference type="InterPro" id="IPR015424">
    <property type="entry name" value="PyrdxlP-dep_Trfase"/>
</dbReference>
<dbReference type="SUPFAM" id="SSF53383">
    <property type="entry name" value="PLP-dependent transferases"/>
    <property type="match status" value="1"/>
</dbReference>
<dbReference type="CDD" id="cd00616">
    <property type="entry name" value="AHBA_syn"/>
    <property type="match status" value="1"/>
</dbReference>
<dbReference type="GO" id="GO:0000271">
    <property type="term" value="P:polysaccharide biosynthetic process"/>
    <property type="evidence" value="ECO:0007669"/>
    <property type="project" value="TreeGrafter"/>
</dbReference>
<evidence type="ECO:0000256" key="5">
    <source>
        <dbReference type="ARBA" id="ARBA00037999"/>
    </source>
</evidence>
<name>A0A1H3HQP5_9BACI</name>
<keyword evidence="3" id="KW-0808">Transferase</keyword>
<evidence type="ECO:0000256" key="2">
    <source>
        <dbReference type="ARBA" id="ARBA00022576"/>
    </source>
</evidence>
<evidence type="ECO:0000256" key="1">
    <source>
        <dbReference type="ARBA" id="ARBA00001933"/>
    </source>
</evidence>
<evidence type="ECO:0000313" key="10">
    <source>
        <dbReference type="Proteomes" id="UP000198935"/>
    </source>
</evidence>
<evidence type="ECO:0000313" key="9">
    <source>
        <dbReference type="EMBL" id="SDY17846.1"/>
    </source>
</evidence>
<dbReference type="FunFam" id="3.40.640.10:FF:000090">
    <property type="entry name" value="Pyridoxal phosphate-dependent aminotransferase"/>
    <property type="match status" value="1"/>
</dbReference>
<dbReference type="InterPro" id="IPR015421">
    <property type="entry name" value="PyrdxlP-dep_Trfase_major"/>
</dbReference>
<dbReference type="InterPro" id="IPR015422">
    <property type="entry name" value="PyrdxlP-dep_Trfase_small"/>
</dbReference>
<sequence length="391" mass="42828">MKDTADYADNMIAAVRKAASASRTQAILPLHEPVFQGNEWKYVKACLDSTFVSSVGEYVTRFEKALAEYVGVKRAVAVASGTAALHVALRLVGVEKNDEVLLPGLTFVATANAVAYCGAVPHFVDSDETTLGLAPCQLKEYLRDTAIVKQQQCFNSKTGRRIKAAVPVHTFGHPVDIAPLLDLCRMYHIELVEDAAEALGSLYKGKHAGSFGRVSAISFNGNKIITAGGGGAILTDDEELADRARHITTTAKLPHPWEYVHDDIGYNYRMPNLNAALVLAQLEQLPAFLAKKRKLAEAYAKAFKPLEGVRLFTEPAFARSNYWLQTLLLEEGTEGKRDQLLTALHEANILARPAWKPLHQLDMYQQCPRMEMKNAEKLTAAIINLPSGAAL</sequence>
<dbReference type="GO" id="GO:0030170">
    <property type="term" value="F:pyridoxal phosphate binding"/>
    <property type="evidence" value="ECO:0007669"/>
    <property type="project" value="TreeGrafter"/>
</dbReference>
<feature type="active site" description="Proton acceptor" evidence="6">
    <location>
        <position position="223"/>
    </location>
</feature>
<proteinExistence type="inferred from homology"/>
<dbReference type="InterPro" id="IPR026385">
    <property type="entry name" value="LegC-like"/>
</dbReference>
<dbReference type="OrthoDB" id="9810913at2"/>
<feature type="modified residue" description="N6-(pyridoxal phosphate)lysine" evidence="7">
    <location>
        <position position="223"/>
    </location>
</feature>
<dbReference type="Proteomes" id="UP000198935">
    <property type="component" value="Unassembled WGS sequence"/>
</dbReference>